<dbReference type="Proteomes" id="UP000823674">
    <property type="component" value="Chromosome A01"/>
</dbReference>
<evidence type="ECO:0000313" key="1">
    <source>
        <dbReference type="EMBL" id="KAG5415324.1"/>
    </source>
</evidence>
<organism evidence="1 2">
    <name type="scientific">Brassica rapa subsp. trilocularis</name>
    <dbReference type="NCBI Taxonomy" id="1813537"/>
    <lineage>
        <taxon>Eukaryota</taxon>
        <taxon>Viridiplantae</taxon>
        <taxon>Streptophyta</taxon>
        <taxon>Embryophyta</taxon>
        <taxon>Tracheophyta</taxon>
        <taxon>Spermatophyta</taxon>
        <taxon>Magnoliopsida</taxon>
        <taxon>eudicotyledons</taxon>
        <taxon>Gunneridae</taxon>
        <taxon>Pentapetalae</taxon>
        <taxon>rosids</taxon>
        <taxon>malvids</taxon>
        <taxon>Brassicales</taxon>
        <taxon>Brassicaceae</taxon>
        <taxon>Brassiceae</taxon>
        <taxon>Brassica</taxon>
    </lineage>
</organism>
<proteinExistence type="predicted"/>
<protein>
    <submittedName>
        <fullName evidence="1">Uncharacterized protein</fullName>
    </submittedName>
</protein>
<dbReference type="EMBL" id="JADBGQ010000001">
    <property type="protein sequence ID" value="KAG5415324.1"/>
    <property type="molecule type" value="Genomic_DNA"/>
</dbReference>
<sequence length="52" mass="5961">ADANHGLPNKCACGKSIAVETGEQGRRYYLWKVLRMMARTFTSDVFKHSKMR</sequence>
<feature type="non-terminal residue" evidence="1">
    <location>
        <position position="1"/>
    </location>
</feature>
<gene>
    <name evidence="1" type="primary">A01p040800.1_BraROA</name>
    <name evidence="1" type="ORF">IGI04_002891</name>
</gene>
<keyword evidence="2" id="KW-1185">Reference proteome</keyword>
<accession>A0ABQ7NWT4</accession>
<evidence type="ECO:0000313" key="2">
    <source>
        <dbReference type="Proteomes" id="UP000823674"/>
    </source>
</evidence>
<comment type="caution">
    <text evidence="1">The sequence shown here is derived from an EMBL/GenBank/DDBJ whole genome shotgun (WGS) entry which is preliminary data.</text>
</comment>
<reference evidence="1 2" key="1">
    <citation type="submission" date="2021-03" db="EMBL/GenBank/DDBJ databases">
        <authorList>
            <person name="King G.J."/>
            <person name="Bancroft I."/>
            <person name="Baten A."/>
            <person name="Bloomfield J."/>
            <person name="Borpatragohain P."/>
            <person name="He Z."/>
            <person name="Irish N."/>
            <person name="Irwin J."/>
            <person name="Liu K."/>
            <person name="Mauleon R.P."/>
            <person name="Moore J."/>
            <person name="Morris R."/>
            <person name="Ostergaard L."/>
            <person name="Wang B."/>
            <person name="Wells R."/>
        </authorList>
    </citation>
    <scope>NUCLEOTIDE SEQUENCE [LARGE SCALE GENOMIC DNA]</scope>
    <source>
        <strain evidence="1">R-o-18</strain>
        <tissue evidence="1">Leaf</tissue>
    </source>
</reference>
<name>A0ABQ7NWT4_BRACM</name>